<dbReference type="AlphaFoldDB" id="A0AA38WN97"/>
<evidence type="ECO:0000313" key="2">
    <source>
        <dbReference type="EMBL" id="KAJ9555934.1"/>
    </source>
</evidence>
<proteinExistence type="predicted"/>
<organism evidence="2 3">
    <name type="scientific">Centaurea solstitialis</name>
    <name type="common">yellow star-thistle</name>
    <dbReference type="NCBI Taxonomy" id="347529"/>
    <lineage>
        <taxon>Eukaryota</taxon>
        <taxon>Viridiplantae</taxon>
        <taxon>Streptophyta</taxon>
        <taxon>Embryophyta</taxon>
        <taxon>Tracheophyta</taxon>
        <taxon>Spermatophyta</taxon>
        <taxon>Magnoliopsida</taxon>
        <taxon>eudicotyledons</taxon>
        <taxon>Gunneridae</taxon>
        <taxon>Pentapetalae</taxon>
        <taxon>asterids</taxon>
        <taxon>campanulids</taxon>
        <taxon>Asterales</taxon>
        <taxon>Asteraceae</taxon>
        <taxon>Carduoideae</taxon>
        <taxon>Cardueae</taxon>
        <taxon>Centaureinae</taxon>
        <taxon>Centaurea</taxon>
    </lineage>
</organism>
<reference evidence="2" key="1">
    <citation type="submission" date="2023-03" db="EMBL/GenBank/DDBJ databases">
        <title>Chromosome-scale reference genome and RAD-based genetic map of yellow starthistle (Centaurea solstitialis) reveal putative structural variation and QTLs associated with invader traits.</title>
        <authorList>
            <person name="Reatini B."/>
            <person name="Cang F.A."/>
            <person name="Jiang Q."/>
            <person name="Mckibben M.T.W."/>
            <person name="Barker M.S."/>
            <person name="Rieseberg L.H."/>
            <person name="Dlugosch K.M."/>
        </authorList>
    </citation>
    <scope>NUCLEOTIDE SEQUENCE</scope>
    <source>
        <strain evidence="2">CAN-66</strain>
        <tissue evidence="2">Leaf</tissue>
    </source>
</reference>
<sequence>MMQSWNNLLDCRYVLRENILVFGGVKRKRDAIELNRVKLPNGIGSNFKRKVADNDSNITALKSHDCHIMMQQLLPVGVLGFLDRTISTVYLQTISMVKISCIFFKLHQEKVYTQREVDDMMRNRDAINNANFGILYDTLKRANIDVPNFQPFASPMNANEDNEDDDNTREDD</sequence>
<evidence type="ECO:0000313" key="3">
    <source>
        <dbReference type="Proteomes" id="UP001172457"/>
    </source>
</evidence>
<protein>
    <submittedName>
        <fullName evidence="2">Uncharacterized protein</fullName>
    </submittedName>
</protein>
<feature type="compositionally biased region" description="Acidic residues" evidence="1">
    <location>
        <begin position="160"/>
        <end position="172"/>
    </location>
</feature>
<dbReference type="Proteomes" id="UP001172457">
    <property type="component" value="Chromosome 3"/>
</dbReference>
<dbReference type="EMBL" id="JARYMX010000003">
    <property type="protein sequence ID" value="KAJ9555934.1"/>
    <property type="molecule type" value="Genomic_DNA"/>
</dbReference>
<accession>A0AA38WN97</accession>
<gene>
    <name evidence="2" type="ORF">OSB04_010548</name>
</gene>
<evidence type="ECO:0000256" key="1">
    <source>
        <dbReference type="SAM" id="MobiDB-lite"/>
    </source>
</evidence>
<comment type="caution">
    <text evidence="2">The sequence shown here is derived from an EMBL/GenBank/DDBJ whole genome shotgun (WGS) entry which is preliminary data.</text>
</comment>
<feature type="region of interest" description="Disordered" evidence="1">
    <location>
        <begin position="150"/>
        <end position="172"/>
    </location>
</feature>
<name>A0AA38WN97_9ASTR</name>
<keyword evidence="3" id="KW-1185">Reference proteome</keyword>